<dbReference type="SUPFAM" id="SSF55961">
    <property type="entry name" value="Bet v1-like"/>
    <property type="match status" value="1"/>
</dbReference>
<dbReference type="Proteomes" id="UP001597351">
    <property type="component" value="Unassembled WGS sequence"/>
</dbReference>
<evidence type="ECO:0000313" key="2">
    <source>
        <dbReference type="Proteomes" id="UP001597351"/>
    </source>
</evidence>
<sequence length="160" mass="17417">MFGRSTRRPEAVHARASVTIARPPSTVMDFLLDPRSAVLTGQLTERSLHLTDTPPRERGAQFVSISRQDGLLVAEVEELVELDYPHRAVSVNLTSPGNITVAYTCAASTSGGTDYTQEVWMSPGPGRAAHLQGLFESETERSVNRIKQVLEAGEWTAPGE</sequence>
<dbReference type="Pfam" id="PF10604">
    <property type="entry name" value="Polyketide_cyc2"/>
    <property type="match status" value="1"/>
</dbReference>
<organism evidence="1 2">
    <name type="scientific">Nocardioides aestuarii</name>
    <dbReference type="NCBI Taxonomy" id="252231"/>
    <lineage>
        <taxon>Bacteria</taxon>
        <taxon>Bacillati</taxon>
        <taxon>Actinomycetota</taxon>
        <taxon>Actinomycetes</taxon>
        <taxon>Propionibacteriales</taxon>
        <taxon>Nocardioidaceae</taxon>
        <taxon>Nocardioides</taxon>
    </lineage>
</organism>
<evidence type="ECO:0000313" key="1">
    <source>
        <dbReference type="EMBL" id="MFD1945693.1"/>
    </source>
</evidence>
<reference evidence="2" key="1">
    <citation type="journal article" date="2019" name="Int. J. Syst. Evol. Microbiol.">
        <title>The Global Catalogue of Microorganisms (GCM) 10K type strain sequencing project: providing services to taxonomists for standard genome sequencing and annotation.</title>
        <authorList>
            <consortium name="The Broad Institute Genomics Platform"/>
            <consortium name="The Broad Institute Genome Sequencing Center for Infectious Disease"/>
            <person name="Wu L."/>
            <person name="Ma J."/>
        </authorList>
    </citation>
    <scope>NUCLEOTIDE SEQUENCE [LARGE SCALE GENOMIC DNA]</scope>
    <source>
        <strain evidence="2">CGMCC 1.12477</strain>
    </source>
</reference>
<dbReference type="RefSeq" id="WP_343915404.1">
    <property type="nucleotide sequence ID" value="NZ_BAAAJT010000002.1"/>
</dbReference>
<gene>
    <name evidence="1" type="ORF">ACFSDE_02730</name>
</gene>
<dbReference type="InterPro" id="IPR019587">
    <property type="entry name" value="Polyketide_cyclase/dehydratase"/>
</dbReference>
<comment type="caution">
    <text evidence="1">The sequence shown here is derived from an EMBL/GenBank/DDBJ whole genome shotgun (WGS) entry which is preliminary data.</text>
</comment>
<dbReference type="InterPro" id="IPR023393">
    <property type="entry name" value="START-like_dom_sf"/>
</dbReference>
<name>A0ABW4TGQ4_9ACTN</name>
<protein>
    <submittedName>
        <fullName evidence="1">SRPBCC family protein</fullName>
    </submittedName>
</protein>
<accession>A0ABW4TGQ4</accession>
<proteinExistence type="predicted"/>
<dbReference type="Gene3D" id="3.30.530.20">
    <property type="match status" value="1"/>
</dbReference>
<dbReference type="EMBL" id="JBHUGD010000001">
    <property type="protein sequence ID" value="MFD1945693.1"/>
    <property type="molecule type" value="Genomic_DNA"/>
</dbReference>
<keyword evidence="2" id="KW-1185">Reference proteome</keyword>